<feature type="domain" description="YetF-like N-terminal transmembrane" evidence="9">
    <location>
        <begin position="16"/>
        <end position="82"/>
    </location>
</feature>
<dbReference type="PANTHER" id="PTHR34582:SF6">
    <property type="entry name" value="UPF0702 TRANSMEMBRANE PROTEIN YCAP"/>
    <property type="match status" value="1"/>
</dbReference>
<keyword evidence="6 7" id="KW-0472">Membrane</keyword>
<organism evidence="10 11">
    <name type="scientific">Lyngbya aestuarii BL J</name>
    <dbReference type="NCBI Taxonomy" id="1348334"/>
    <lineage>
        <taxon>Bacteria</taxon>
        <taxon>Bacillati</taxon>
        <taxon>Cyanobacteriota</taxon>
        <taxon>Cyanophyceae</taxon>
        <taxon>Oscillatoriophycideae</taxon>
        <taxon>Oscillatoriales</taxon>
        <taxon>Microcoleaceae</taxon>
        <taxon>Lyngbya</taxon>
    </lineage>
</organism>
<dbReference type="InterPro" id="IPR007353">
    <property type="entry name" value="DUF421"/>
</dbReference>
<dbReference type="InterPro" id="IPR023090">
    <property type="entry name" value="UPF0702_alpha/beta_dom_sf"/>
</dbReference>
<evidence type="ECO:0000259" key="8">
    <source>
        <dbReference type="Pfam" id="PF04239"/>
    </source>
</evidence>
<evidence type="ECO:0000256" key="6">
    <source>
        <dbReference type="ARBA" id="ARBA00023136"/>
    </source>
</evidence>
<dbReference type="RefSeq" id="WP_023068581.1">
    <property type="nucleotide sequence ID" value="NZ_AUZM01000065.1"/>
</dbReference>
<keyword evidence="5 7" id="KW-1133">Transmembrane helix</keyword>
<evidence type="ECO:0000256" key="4">
    <source>
        <dbReference type="ARBA" id="ARBA00022692"/>
    </source>
</evidence>
<proteinExistence type="inferred from homology"/>
<dbReference type="Pfam" id="PF20730">
    <property type="entry name" value="YetF_N"/>
    <property type="match status" value="1"/>
</dbReference>
<keyword evidence="3" id="KW-1003">Cell membrane</keyword>
<dbReference type="GO" id="GO:0005886">
    <property type="term" value="C:plasma membrane"/>
    <property type="evidence" value="ECO:0007669"/>
    <property type="project" value="UniProtKB-SubCell"/>
</dbReference>
<dbReference type="Pfam" id="PF04239">
    <property type="entry name" value="DUF421"/>
    <property type="match status" value="1"/>
</dbReference>
<keyword evidence="11" id="KW-1185">Reference proteome</keyword>
<evidence type="ECO:0000313" key="11">
    <source>
        <dbReference type="Proteomes" id="UP000017127"/>
    </source>
</evidence>
<protein>
    <recommendedName>
        <fullName evidence="12">DUF421 domain-containing protein</fullName>
    </recommendedName>
</protein>
<evidence type="ECO:0000256" key="2">
    <source>
        <dbReference type="ARBA" id="ARBA00006448"/>
    </source>
</evidence>
<name>U7QDT7_9CYAN</name>
<gene>
    <name evidence="10" type="ORF">M595_4867</name>
</gene>
<sequence length="178" mass="19448">MSGNWTTIFHTLVIGTLAYVVLIILLRISGKRTLSKWNAFDFIVTVAFGSILGMILLAEDTSLIQGIVGFGLLVILQLTVSWLSVNSEQMQALIKAKPTLLLYQGNMIAETLKKERITQEDVLAAIRSHGISAVENVEAVVLETNGNFSVIEKNQETSSSALIDVQGYPVTQKELAKV</sequence>
<comment type="subcellular location">
    <subcellularLocation>
        <location evidence="1">Cell membrane</location>
        <topology evidence="1">Multi-pass membrane protein</topology>
    </subcellularLocation>
</comment>
<evidence type="ECO:0000259" key="9">
    <source>
        <dbReference type="Pfam" id="PF20730"/>
    </source>
</evidence>
<dbReference type="OrthoDB" id="9793799at2"/>
<feature type="transmembrane region" description="Helical" evidence="7">
    <location>
        <begin position="6"/>
        <end position="26"/>
    </location>
</feature>
<evidence type="ECO:0000256" key="1">
    <source>
        <dbReference type="ARBA" id="ARBA00004651"/>
    </source>
</evidence>
<dbReference type="Proteomes" id="UP000017127">
    <property type="component" value="Unassembled WGS sequence"/>
</dbReference>
<accession>U7QDT7</accession>
<dbReference type="PATRIC" id="fig|1348334.3.peg.4693"/>
<dbReference type="InterPro" id="IPR048454">
    <property type="entry name" value="YetF_N"/>
</dbReference>
<dbReference type="PANTHER" id="PTHR34582">
    <property type="entry name" value="UPF0702 TRANSMEMBRANE PROTEIN YCAP"/>
    <property type="match status" value="1"/>
</dbReference>
<dbReference type="EMBL" id="AUZM01000065">
    <property type="protein sequence ID" value="ERT05180.1"/>
    <property type="molecule type" value="Genomic_DNA"/>
</dbReference>
<feature type="transmembrane region" description="Helical" evidence="7">
    <location>
        <begin position="38"/>
        <end position="57"/>
    </location>
</feature>
<feature type="domain" description="YetF C-terminal" evidence="8">
    <location>
        <begin position="87"/>
        <end position="163"/>
    </location>
</feature>
<evidence type="ECO:0000256" key="5">
    <source>
        <dbReference type="ARBA" id="ARBA00022989"/>
    </source>
</evidence>
<evidence type="ECO:0008006" key="12">
    <source>
        <dbReference type="Google" id="ProtNLM"/>
    </source>
</evidence>
<dbReference type="Gene3D" id="3.30.240.20">
    <property type="entry name" value="bsu07140 like domains"/>
    <property type="match status" value="1"/>
</dbReference>
<comment type="caution">
    <text evidence="10">The sequence shown here is derived from an EMBL/GenBank/DDBJ whole genome shotgun (WGS) entry which is preliminary data.</text>
</comment>
<comment type="similarity">
    <text evidence="2">Belongs to the UPF0702 family.</text>
</comment>
<keyword evidence="4 7" id="KW-0812">Transmembrane</keyword>
<dbReference type="AlphaFoldDB" id="U7QDT7"/>
<reference evidence="10 11" key="1">
    <citation type="journal article" date="2013" name="Front. Microbiol.">
        <title>Comparative genomic analyses of the cyanobacterium, Lyngbya aestuarii BL J, a powerful hydrogen producer.</title>
        <authorList>
            <person name="Kothari A."/>
            <person name="Vaughn M."/>
            <person name="Garcia-Pichel F."/>
        </authorList>
    </citation>
    <scope>NUCLEOTIDE SEQUENCE [LARGE SCALE GENOMIC DNA]</scope>
    <source>
        <strain evidence="10 11">BL J</strain>
    </source>
</reference>
<evidence type="ECO:0000313" key="10">
    <source>
        <dbReference type="EMBL" id="ERT05180.1"/>
    </source>
</evidence>
<feature type="transmembrane region" description="Helical" evidence="7">
    <location>
        <begin position="63"/>
        <end position="85"/>
    </location>
</feature>
<evidence type="ECO:0000256" key="7">
    <source>
        <dbReference type="SAM" id="Phobius"/>
    </source>
</evidence>
<evidence type="ECO:0000256" key="3">
    <source>
        <dbReference type="ARBA" id="ARBA00022475"/>
    </source>
</evidence>